<protein>
    <submittedName>
        <fullName evidence="1">Uncharacterized protein</fullName>
    </submittedName>
</protein>
<dbReference type="Proteomes" id="UP000027120">
    <property type="component" value="Unassembled WGS sequence"/>
</dbReference>
<dbReference type="EMBL" id="KK785047">
    <property type="protein sequence ID" value="KDO51802.1"/>
    <property type="molecule type" value="Genomic_DNA"/>
</dbReference>
<organism evidence="1 2">
    <name type="scientific">Citrus sinensis</name>
    <name type="common">Sweet orange</name>
    <name type="synonym">Citrus aurantium var. sinensis</name>
    <dbReference type="NCBI Taxonomy" id="2711"/>
    <lineage>
        <taxon>Eukaryota</taxon>
        <taxon>Viridiplantae</taxon>
        <taxon>Streptophyta</taxon>
        <taxon>Embryophyta</taxon>
        <taxon>Tracheophyta</taxon>
        <taxon>Spermatophyta</taxon>
        <taxon>Magnoliopsida</taxon>
        <taxon>eudicotyledons</taxon>
        <taxon>Gunneridae</taxon>
        <taxon>Pentapetalae</taxon>
        <taxon>rosids</taxon>
        <taxon>malvids</taxon>
        <taxon>Sapindales</taxon>
        <taxon>Rutaceae</taxon>
        <taxon>Aurantioideae</taxon>
        <taxon>Citrus</taxon>
    </lineage>
</organism>
<gene>
    <name evidence="1" type="ORF">CISIN_1g0204931mg</name>
</gene>
<reference evidence="1 2" key="1">
    <citation type="submission" date="2014-04" db="EMBL/GenBank/DDBJ databases">
        <authorList>
            <consortium name="International Citrus Genome Consortium"/>
            <person name="Gmitter F."/>
            <person name="Chen C."/>
            <person name="Farmerie W."/>
            <person name="Harkins T."/>
            <person name="Desany B."/>
            <person name="Mohiuddin M."/>
            <person name="Kodira C."/>
            <person name="Borodovsky M."/>
            <person name="Lomsadze A."/>
            <person name="Burns P."/>
            <person name="Jenkins J."/>
            <person name="Prochnik S."/>
            <person name="Shu S."/>
            <person name="Chapman J."/>
            <person name="Pitluck S."/>
            <person name="Schmutz J."/>
            <person name="Rokhsar D."/>
        </authorList>
    </citation>
    <scope>NUCLEOTIDE SEQUENCE</scope>
</reference>
<dbReference type="EMBL" id="KK785047">
    <property type="protein sequence ID" value="KDO51800.1"/>
    <property type="molecule type" value="Genomic_DNA"/>
</dbReference>
<dbReference type="EMBL" id="KK785047">
    <property type="protein sequence ID" value="KDO51801.1"/>
    <property type="molecule type" value="Genomic_DNA"/>
</dbReference>
<keyword evidence="2" id="KW-1185">Reference proteome</keyword>
<name>A0A067ED50_CITSI</name>
<feature type="non-terminal residue" evidence="1">
    <location>
        <position position="1"/>
    </location>
</feature>
<evidence type="ECO:0000313" key="2">
    <source>
        <dbReference type="Proteomes" id="UP000027120"/>
    </source>
</evidence>
<evidence type="ECO:0000313" key="1">
    <source>
        <dbReference type="EMBL" id="KDO51800.1"/>
    </source>
</evidence>
<sequence length="10" mass="1101">GNSRQDKILA</sequence>
<accession>A0A067ED50</accession>
<proteinExistence type="predicted"/>
<dbReference type="EMBL" id="KK785047">
    <property type="protein sequence ID" value="KDO51803.1"/>
    <property type="molecule type" value="Genomic_DNA"/>
</dbReference>